<evidence type="ECO:0000313" key="1">
    <source>
        <dbReference type="EMBL" id="MDR6538846.1"/>
    </source>
</evidence>
<gene>
    <name evidence="1" type="ORF">J2739_004639</name>
</gene>
<name>A0ABU1NLU0_9BURK</name>
<comment type="caution">
    <text evidence="1">The sequence shown here is derived from an EMBL/GenBank/DDBJ whole genome shotgun (WGS) entry which is preliminary data.</text>
</comment>
<evidence type="ECO:0000313" key="2">
    <source>
        <dbReference type="Proteomes" id="UP001184230"/>
    </source>
</evidence>
<dbReference type="EMBL" id="JAVDRF010000012">
    <property type="protein sequence ID" value="MDR6538846.1"/>
    <property type="molecule type" value="Genomic_DNA"/>
</dbReference>
<sequence length="66" mass="7208">MRTKTGIANAGSAAALAKILSITPGAISQWGEDMPDGRVWQLRVLRPEWFVETAPVETVDQQDRGN</sequence>
<accession>A0ABU1NLU0</accession>
<dbReference type="SUPFAM" id="SSF47413">
    <property type="entry name" value="lambda repressor-like DNA-binding domains"/>
    <property type="match status" value="1"/>
</dbReference>
<dbReference type="Proteomes" id="UP001184230">
    <property type="component" value="Unassembled WGS sequence"/>
</dbReference>
<dbReference type="InterPro" id="IPR010982">
    <property type="entry name" value="Lambda_DNA-bd_dom_sf"/>
</dbReference>
<evidence type="ECO:0008006" key="3">
    <source>
        <dbReference type="Google" id="ProtNLM"/>
    </source>
</evidence>
<organism evidence="1 2">
    <name type="scientific">Variovorax soli</name>
    <dbReference type="NCBI Taxonomy" id="376815"/>
    <lineage>
        <taxon>Bacteria</taxon>
        <taxon>Pseudomonadati</taxon>
        <taxon>Pseudomonadota</taxon>
        <taxon>Betaproteobacteria</taxon>
        <taxon>Burkholderiales</taxon>
        <taxon>Comamonadaceae</taxon>
        <taxon>Variovorax</taxon>
    </lineage>
</organism>
<dbReference type="RefSeq" id="WP_309906019.1">
    <property type="nucleotide sequence ID" value="NZ_JAVDRF010000012.1"/>
</dbReference>
<dbReference type="Gene3D" id="1.10.260.40">
    <property type="entry name" value="lambda repressor-like DNA-binding domains"/>
    <property type="match status" value="1"/>
</dbReference>
<keyword evidence="2" id="KW-1185">Reference proteome</keyword>
<reference evidence="1 2" key="1">
    <citation type="submission" date="2023-07" db="EMBL/GenBank/DDBJ databases">
        <title>Sorghum-associated microbial communities from plants grown in Nebraska, USA.</title>
        <authorList>
            <person name="Schachtman D."/>
        </authorList>
    </citation>
    <scope>NUCLEOTIDE SEQUENCE [LARGE SCALE GENOMIC DNA]</scope>
    <source>
        <strain evidence="1 2">DS1781</strain>
    </source>
</reference>
<proteinExistence type="predicted"/>
<dbReference type="Pfam" id="PF14549">
    <property type="entry name" value="P22_Cro"/>
    <property type="match status" value="1"/>
</dbReference>
<protein>
    <recommendedName>
        <fullName evidence="3">DNA-binding transcriptional regulator Cro</fullName>
    </recommendedName>
</protein>